<dbReference type="RefSeq" id="XP_001022970.2">
    <property type="nucleotide sequence ID" value="XM_001022970.2"/>
</dbReference>
<dbReference type="GeneID" id="7836220"/>
<evidence type="ECO:0000313" key="2">
    <source>
        <dbReference type="Proteomes" id="UP000009168"/>
    </source>
</evidence>
<gene>
    <name evidence="1" type="ORF">TTHERM_00348150</name>
</gene>
<organism evidence="1 2">
    <name type="scientific">Tetrahymena thermophila (strain SB210)</name>
    <dbReference type="NCBI Taxonomy" id="312017"/>
    <lineage>
        <taxon>Eukaryota</taxon>
        <taxon>Sar</taxon>
        <taxon>Alveolata</taxon>
        <taxon>Ciliophora</taxon>
        <taxon>Intramacronucleata</taxon>
        <taxon>Oligohymenophorea</taxon>
        <taxon>Hymenostomatida</taxon>
        <taxon>Tetrahymenina</taxon>
        <taxon>Tetrahymenidae</taxon>
        <taxon>Tetrahymena</taxon>
    </lineage>
</organism>
<keyword evidence="2" id="KW-1185">Reference proteome</keyword>
<sequence length="619" mass="73328">MRPQRSCAGKKRYNPEEYDTDQSYKNCFDIFCTVHLKERIISVCKDSKCDQESALICSNCVQSHKKHKTILLNTFFKDIQHFELQEYKNFRKIFESNERSIKDNLDKLETVFNQFEDLKNSKEEINKITQQLDFFQKQSKIQKKHLKMIKSDQFFEMAEQETDIFNSKDPLFDIINLFAKSFYASAMVKSQKEKANTAVYLLNQETIIQKMNELNEEIKSQISKINKTQKDKQQIGETPKYGALIPICYAVAHSTINSSLQIDQELFTSEERKDIGLIGYINKEKFLTIGRNNQLKIWEVDKLNCVFNIPFQLPVNQSFFYCRKMNLVIMNGHPQTKKGFSLMNFQNQNTSLKLVKHFNVRNHLFDSILNSFIKNQKLLLIQRQGTKTHVGMFDVKRRKYIKQYLFKDQFTLSCCMPEIPSFIALASMKTNRFGFLNLITGEEVMDIADDIDKFAIYTIEPFRDTDGELFFAISLTTNLTQNHIVLNEVYEYKLLIFKLDQSNNKWILIYQSNWGNHILQIQHSRKLNGLLLLEGFDPKNYKHSNYQYNEVEFKMKNDERFRYFKLSFLDMFKFNLQTLLTQKNEIMSFLHNDLNGKTILFQENSMIKVNQFNYDYIKL</sequence>
<dbReference type="CDD" id="cd19756">
    <property type="entry name" value="Bbox2"/>
    <property type="match status" value="1"/>
</dbReference>
<dbReference type="EMBL" id="GG662523">
    <property type="protein sequence ID" value="EAS02725.2"/>
    <property type="molecule type" value="Genomic_DNA"/>
</dbReference>
<protein>
    <submittedName>
        <fullName evidence="1">B-box zinc finger protein</fullName>
    </submittedName>
</protein>
<proteinExistence type="predicted"/>
<reference evidence="2" key="1">
    <citation type="journal article" date="2006" name="PLoS Biol.">
        <title>Macronuclear genome sequence of the ciliate Tetrahymena thermophila, a model eukaryote.</title>
        <authorList>
            <person name="Eisen J.A."/>
            <person name="Coyne R.S."/>
            <person name="Wu M."/>
            <person name="Wu D."/>
            <person name="Thiagarajan M."/>
            <person name="Wortman J.R."/>
            <person name="Badger J.H."/>
            <person name="Ren Q."/>
            <person name="Amedeo P."/>
            <person name="Jones K.M."/>
            <person name="Tallon L.J."/>
            <person name="Delcher A.L."/>
            <person name="Salzberg S.L."/>
            <person name="Silva J.C."/>
            <person name="Haas B.J."/>
            <person name="Majoros W.H."/>
            <person name="Farzad M."/>
            <person name="Carlton J.M."/>
            <person name="Smith R.K. Jr."/>
            <person name="Garg J."/>
            <person name="Pearlman R.E."/>
            <person name="Karrer K.M."/>
            <person name="Sun L."/>
            <person name="Manning G."/>
            <person name="Elde N.C."/>
            <person name="Turkewitz A.P."/>
            <person name="Asai D.J."/>
            <person name="Wilkes D.E."/>
            <person name="Wang Y."/>
            <person name="Cai H."/>
            <person name="Collins K."/>
            <person name="Stewart B.A."/>
            <person name="Lee S.R."/>
            <person name="Wilamowska K."/>
            <person name="Weinberg Z."/>
            <person name="Ruzzo W.L."/>
            <person name="Wloga D."/>
            <person name="Gaertig J."/>
            <person name="Frankel J."/>
            <person name="Tsao C.-C."/>
            <person name="Gorovsky M.A."/>
            <person name="Keeling P.J."/>
            <person name="Waller R.F."/>
            <person name="Patron N.J."/>
            <person name="Cherry J.M."/>
            <person name="Stover N.A."/>
            <person name="Krieger C.J."/>
            <person name="del Toro C."/>
            <person name="Ryder H.F."/>
            <person name="Williamson S.C."/>
            <person name="Barbeau R.A."/>
            <person name="Hamilton E.P."/>
            <person name="Orias E."/>
        </authorList>
    </citation>
    <scope>NUCLEOTIDE SEQUENCE [LARGE SCALE GENOMIC DNA]</scope>
    <source>
        <strain evidence="2">SB210</strain>
    </source>
</reference>
<accession>I7M396</accession>
<dbReference type="InParanoid" id="I7M396"/>
<dbReference type="Proteomes" id="UP000009168">
    <property type="component" value="Unassembled WGS sequence"/>
</dbReference>
<dbReference type="KEGG" id="tet:TTHERM_00348150"/>
<dbReference type="AlphaFoldDB" id="I7M396"/>
<name>I7M396_TETTS</name>
<evidence type="ECO:0000313" key="1">
    <source>
        <dbReference type="EMBL" id="EAS02725.2"/>
    </source>
</evidence>